<organism evidence="5 6">
    <name type="scientific">Winogradskyella pacifica</name>
    <dbReference type="NCBI Taxonomy" id="664642"/>
    <lineage>
        <taxon>Bacteria</taxon>
        <taxon>Pseudomonadati</taxon>
        <taxon>Bacteroidota</taxon>
        <taxon>Flavobacteriia</taxon>
        <taxon>Flavobacteriales</taxon>
        <taxon>Flavobacteriaceae</taxon>
        <taxon>Winogradskyella</taxon>
    </lineage>
</organism>
<reference evidence="5 6" key="1">
    <citation type="submission" date="2018-07" db="EMBL/GenBank/DDBJ databases">
        <title>Genomic Encyclopedia of Type Strains, Phase III (KMG-III): the genomes of soil and plant-associated and newly described type strains.</title>
        <authorList>
            <person name="Whitman W."/>
        </authorList>
    </citation>
    <scope>NUCLEOTIDE SEQUENCE [LARGE SCALE GENOMIC DNA]</scope>
    <source>
        <strain evidence="5 6">CECT 7948</strain>
    </source>
</reference>
<name>A0A3D9N618_9FLAO</name>
<dbReference type="AlphaFoldDB" id="A0A3D9N618"/>
<dbReference type="EMBL" id="QREI01000002">
    <property type="protein sequence ID" value="REE25643.1"/>
    <property type="molecule type" value="Genomic_DNA"/>
</dbReference>
<dbReference type="SUPFAM" id="SSF47384">
    <property type="entry name" value="Homodimeric domain of signal transducing histidine kinase"/>
    <property type="match status" value="1"/>
</dbReference>
<dbReference type="InterPro" id="IPR005467">
    <property type="entry name" value="His_kinase_dom"/>
</dbReference>
<dbReference type="SMART" id="SM00388">
    <property type="entry name" value="HisKA"/>
    <property type="match status" value="1"/>
</dbReference>
<dbReference type="SMART" id="SM00387">
    <property type="entry name" value="HATPase_c"/>
    <property type="match status" value="1"/>
</dbReference>
<evidence type="ECO:0000256" key="1">
    <source>
        <dbReference type="ARBA" id="ARBA00000085"/>
    </source>
</evidence>
<sequence length="393" mass="44463">MKVPKFPTNEEERLIAVKSYSIIDTLPESDYDNLTELAATICDVPIALITILDKQRNFFKSHYGISFNESPRELSFCGHAILEDDIFIVNDAREDMRFVDNPLLEEQNVVFYAGVPLLDPSGFKLGTICIFDHIPRELSESQIKALKTLGKQVVNLLELRKKNTNLNLIKGELEERNTQLKSFASLVSHDLKSPLSNIIALTDLLKEENKNNLSDDSLQYLDYIEDSTTVLKNYIDGILMYYSADELLTSIKEDIKLSEIADDIKHILISDNEQLLFNDALIKNINKAALSQILINLVDNALKYNNKKDRTVEIKYESLLTHHKFSVIDNGIGIPLNQQEQIFEIFKTIKNDFTKSNTGIGLSTVKNLVKKLNGQISVVSEIGKGSAFNFTIE</sequence>
<evidence type="ECO:0000256" key="2">
    <source>
        <dbReference type="ARBA" id="ARBA00012438"/>
    </source>
</evidence>
<dbReference type="InterPro" id="IPR036890">
    <property type="entry name" value="HATPase_C_sf"/>
</dbReference>
<gene>
    <name evidence="5" type="ORF">DFQ09_102234</name>
</gene>
<evidence type="ECO:0000313" key="6">
    <source>
        <dbReference type="Proteomes" id="UP000256919"/>
    </source>
</evidence>
<dbReference type="InterPro" id="IPR036097">
    <property type="entry name" value="HisK_dim/P_sf"/>
</dbReference>
<dbReference type="InterPro" id="IPR029016">
    <property type="entry name" value="GAF-like_dom_sf"/>
</dbReference>
<keyword evidence="6" id="KW-1185">Reference proteome</keyword>
<dbReference type="Pfam" id="PF01590">
    <property type="entry name" value="GAF"/>
    <property type="match status" value="1"/>
</dbReference>
<feature type="domain" description="Histidine kinase" evidence="4">
    <location>
        <begin position="186"/>
        <end position="393"/>
    </location>
</feature>
<evidence type="ECO:0000313" key="5">
    <source>
        <dbReference type="EMBL" id="REE25643.1"/>
    </source>
</evidence>
<protein>
    <recommendedName>
        <fullName evidence="2">histidine kinase</fullName>
        <ecNumber evidence="2">2.7.13.3</ecNumber>
    </recommendedName>
</protein>
<dbReference type="OrthoDB" id="9781208at2"/>
<dbReference type="Pfam" id="PF02518">
    <property type="entry name" value="HATPase_c"/>
    <property type="match status" value="1"/>
</dbReference>
<dbReference type="Pfam" id="PF00512">
    <property type="entry name" value="HisKA"/>
    <property type="match status" value="1"/>
</dbReference>
<dbReference type="EC" id="2.7.13.3" evidence="2"/>
<dbReference type="PRINTS" id="PR00344">
    <property type="entry name" value="BCTRLSENSOR"/>
</dbReference>
<dbReference type="PANTHER" id="PTHR43102">
    <property type="entry name" value="SLR1143 PROTEIN"/>
    <property type="match status" value="1"/>
</dbReference>
<dbReference type="SUPFAM" id="SSF55874">
    <property type="entry name" value="ATPase domain of HSP90 chaperone/DNA topoisomerase II/histidine kinase"/>
    <property type="match status" value="1"/>
</dbReference>
<dbReference type="Proteomes" id="UP000256919">
    <property type="component" value="Unassembled WGS sequence"/>
</dbReference>
<keyword evidence="5" id="KW-0418">Kinase</keyword>
<dbReference type="PANTHER" id="PTHR43102:SF2">
    <property type="entry name" value="GAF DOMAIN-CONTAINING PROTEIN"/>
    <property type="match status" value="1"/>
</dbReference>
<accession>A0A3D9N618</accession>
<dbReference type="InterPro" id="IPR003594">
    <property type="entry name" value="HATPase_dom"/>
</dbReference>
<dbReference type="Gene3D" id="3.30.565.10">
    <property type="entry name" value="Histidine kinase-like ATPase, C-terminal domain"/>
    <property type="match status" value="1"/>
</dbReference>
<dbReference type="SMART" id="SM00065">
    <property type="entry name" value="GAF"/>
    <property type="match status" value="1"/>
</dbReference>
<keyword evidence="5" id="KW-0808">Transferase</keyword>
<dbReference type="Gene3D" id="3.30.450.40">
    <property type="match status" value="1"/>
</dbReference>
<comment type="catalytic activity">
    <reaction evidence="1">
        <text>ATP + protein L-histidine = ADP + protein N-phospho-L-histidine.</text>
        <dbReference type="EC" id="2.7.13.3"/>
    </reaction>
</comment>
<dbReference type="InterPro" id="IPR003661">
    <property type="entry name" value="HisK_dim/P_dom"/>
</dbReference>
<dbReference type="CDD" id="cd00082">
    <property type="entry name" value="HisKA"/>
    <property type="match status" value="1"/>
</dbReference>
<dbReference type="InterPro" id="IPR003018">
    <property type="entry name" value="GAF"/>
</dbReference>
<dbReference type="GO" id="GO:0000155">
    <property type="term" value="F:phosphorelay sensor kinase activity"/>
    <property type="evidence" value="ECO:0007669"/>
    <property type="project" value="InterPro"/>
</dbReference>
<comment type="caution">
    <text evidence="5">The sequence shown here is derived from an EMBL/GenBank/DDBJ whole genome shotgun (WGS) entry which is preliminary data.</text>
</comment>
<dbReference type="PROSITE" id="PS50109">
    <property type="entry name" value="HIS_KIN"/>
    <property type="match status" value="1"/>
</dbReference>
<dbReference type="InterPro" id="IPR004358">
    <property type="entry name" value="Sig_transdc_His_kin-like_C"/>
</dbReference>
<dbReference type="Gene3D" id="1.10.287.130">
    <property type="match status" value="1"/>
</dbReference>
<proteinExistence type="predicted"/>
<keyword evidence="3" id="KW-0597">Phosphoprotein</keyword>
<evidence type="ECO:0000259" key="4">
    <source>
        <dbReference type="PROSITE" id="PS50109"/>
    </source>
</evidence>
<dbReference type="RefSeq" id="WP_115808630.1">
    <property type="nucleotide sequence ID" value="NZ_QREI01000002.1"/>
</dbReference>
<evidence type="ECO:0000256" key="3">
    <source>
        <dbReference type="ARBA" id="ARBA00022553"/>
    </source>
</evidence>
<dbReference type="SUPFAM" id="SSF55781">
    <property type="entry name" value="GAF domain-like"/>
    <property type="match status" value="1"/>
</dbReference>